<feature type="domain" description="Glycoside hydrolase family 20 catalytic" evidence="5">
    <location>
        <begin position="59"/>
        <end position="233"/>
    </location>
</feature>
<dbReference type="InterPro" id="IPR025705">
    <property type="entry name" value="Beta_hexosaminidase_sua/sub"/>
</dbReference>
<dbReference type="InterPro" id="IPR017853">
    <property type="entry name" value="GH"/>
</dbReference>
<dbReference type="PANTHER" id="PTHR22600:SF57">
    <property type="entry name" value="BETA-N-ACETYLHEXOSAMINIDASE"/>
    <property type="match status" value="1"/>
</dbReference>
<dbReference type="EC" id="3.2.1.52" evidence="3"/>
<evidence type="ECO:0000256" key="3">
    <source>
        <dbReference type="ARBA" id="ARBA00012663"/>
    </source>
</evidence>
<evidence type="ECO:0000259" key="5">
    <source>
        <dbReference type="Pfam" id="PF00728"/>
    </source>
</evidence>
<dbReference type="AlphaFoldDB" id="A0A381NJC0"/>
<evidence type="ECO:0000256" key="1">
    <source>
        <dbReference type="ARBA" id="ARBA00001231"/>
    </source>
</evidence>
<name>A0A381NJC0_9ZZZZ</name>
<dbReference type="SUPFAM" id="SSF51445">
    <property type="entry name" value="(Trans)glycosidases"/>
    <property type="match status" value="1"/>
</dbReference>
<comment type="similarity">
    <text evidence="2">Belongs to the glycosyl hydrolase 20 family.</text>
</comment>
<dbReference type="GO" id="GO:0005975">
    <property type="term" value="P:carbohydrate metabolic process"/>
    <property type="evidence" value="ECO:0007669"/>
    <property type="project" value="InterPro"/>
</dbReference>
<dbReference type="Gene3D" id="3.20.20.80">
    <property type="entry name" value="Glycosidases"/>
    <property type="match status" value="1"/>
</dbReference>
<evidence type="ECO:0000313" key="6">
    <source>
        <dbReference type="EMBL" id="SUZ54607.1"/>
    </source>
</evidence>
<organism evidence="6">
    <name type="scientific">marine metagenome</name>
    <dbReference type="NCBI Taxonomy" id="408172"/>
    <lineage>
        <taxon>unclassified sequences</taxon>
        <taxon>metagenomes</taxon>
        <taxon>ecological metagenomes</taxon>
    </lineage>
</organism>
<comment type="catalytic activity">
    <reaction evidence="1">
        <text>Hydrolysis of terminal non-reducing N-acetyl-D-hexosamine residues in N-acetyl-beta-D-hexosaminides.</text>
        <dbReference type="EC" id="3.2.1.52"/>
    </reaction>
</comment>
<accession>A0A381NJC0</accession>
<dbReference type="InterPro" id="IPR015883">
    <property type="entry name" value="Glyco_hydro_20_cat"/>
</dbReference>
<dbReference type="GO" id="GO:0016020">
    <property type="term" value="C:membrane"/>
    <property type="evidence" value="ECO:0007669"/>
    <property type="project" value="TreeGrafter"/>
</dbReference>
<dbReference type="GO" id="GO:0030203">
    <property type="term" value="P:glycosaminoglycan metabolic process"/>
    <property type="evidence" value="ECO:0007669"/>
    <property type="project" value="TreeGrafter"/>
</dbReference>
<dbReference type="EMBL" id="UINC01000398">
    <property type="protein sequence ID" value="SUZ54607.1"/>
    <property type="molecule type" value="Genomic_DNA"/>
</dbReference>
<evidence type="ECO:0000256" key="2">
    <source>
        <dbReference type="ARBA" id="ARBA00006285"/>
    </source>
</evidence>
<dbReference type="PANTHER" id="PTHR22600">
    <property type="entry name" value="BETA-HEXOSAMINIDASE"/>
    <property type="match status" value="1"/>
</dbReference>
<sequence>MRKITTFLLLFIAFSCSTKNEIRGISLKAPLSENVDHFLKFTTDVLAPDGVNTIIFNIGWNYEFKSFPELTGPDALSESDIKKIVKHCKSLGIEIIPKVSMLGHQSTLIRDNKGIAVKTKMHPLLENFPEFDENPEVKLPEVYEWPNKDGLYTKSYCPLHPKVHDVIFPILDELVDVFEAKTLHAGMDEVFYIGNDNCIRCSGKNKSQLYANEVNLIHSLLKKRNVELMIWGDRMI</sequence>
<reference evidence="6" key="1">
    <citation type="submission" date="2018-05" db="EMBL/GenBank/DDBJ databases">
        <authorList>
            <person name="Lanie J.A."/>
            <person name="Ng W.-L."/>
            <person name="Kazmierczak K.M."/>
            <person name="Andrzejewski T.M."/>
            <person name="Davidsen T.M."/>
            <person name="Wayne K.J."/>
            <person name="Tettelin H."/>
            <person name="Glass J.I."/>
            <person name="Rusch D."/>
            <person name="Podicherti R."/>
            <person name="Tsui H.-C.T."/>
            <person name="Winkler M.E."/>
        </authorList>
    </citation>
    <scope>NUCLEOTIDE SEQUENCE</scope>
</reference>
<feature type="non-terminal residue" evidence="6">
    <location>
        <position position="236"/>
    </location>
</feature>
<dbReference type="GO" id="GO:0004563">
    <property type="term" value="F:beta-N-acetylhexosaminidase activity"/>
    <property type="evidence" value="ECO:0007669"/>
    <property type="project" value="UniProtKB-EC"/>
</dbReference>
<feature type="non-terminal residue" evidence="6">
    <location>
        <position position="1"/>
    </location>
</feature>
<keyword evidence="4" id="KW-0378">Hydrolase</keyword>
<protein>
    <recommendedName>
        <fullName evidence="3">beta-N-acetylhexosaminidase</fullName>
        <ecNumber evidence="3">3.2.1.52</ecNumber>
    </recommendedName>
</protein>
<dbReference type="Pfam" id="PF00728">
    <property type="entry name" value="Glyco_hydro_20"/>
    <property type="match status" value="1"/>
</dbReference>
<evidence type="ECO:0000256" key="4">
    <source>
        <dbReference type="ARBA" id="ARBA00022801"/>
    </source>
</evidence>
<proteinExistence type="inferred from homology"/>
<gene>
    <name evidence="6" type="ORF">METZ01_LOCUS7461</name>
</gene>